<dbReference type="PANTHER" id="PTHR30294">
    <property type="entry name" value="MEMBRANE COMPONENT OF ABC TRANSPORTER YHHJ-RELATED"/>
    <property type="match status" value="1"/>
</dbReference>
<feature type="transmembrane region" description="Helical" evidence="6">
    <location>
        <begin position="148"/>
        <end position="166"/>
    </location>
</feature>
<proteinExistence type="predicted"/>
<keyword evidence="3 6" id="KW-0812">Transmembrane</keyword>
<evidence type="ECO:0008006" key="8">
    <source>
        <dbReference type="Google" id="ProtNLM"/>
    </source>
</evidence>
<keyword evidence="5 6" id="KW-0472">Membrane</keyword>
<keyword evidence="4 6" id="KW-1133">Transmembrane helix</keyword>
<gene>
    <name evidence="7" type="ORF">S01H4_23718</name>
</gene>
<evidence type="ECO:0000256" key="5">
    <source>
        <dbReference type="ARBA" id="ARBA00023136"/>
    </source>
</evidence>
<reference evidence="7" key="1">
    <citation type="journal article" date="2014" name="Front. Microbiol.">
        <title>High frequency of phylogenetically diverse reductive dehalogenase-homologous genes in deep subseafloor sedimentary metagenomes.</title>
        <authorList>
            <person name="Kawai M."/>
            <person name="Futagami T."/>
            <person name="Toyoda A."/>
            <person name="Takaki Y."/>
            <person name="Nishi S."/>
            <person name="Hori S."/>
            <person name="Arai W."/>
            <person name="Tsubouchi T."/>
            <person name="Morono Y."/>
            <person name="Uchiyama I."/>
            <person name="Ito T."/>
            <person name="Fujiyama A."/>
            <person name="Inagaki F."/>
            <person name="Takami H."/>
        </authorList>
    </citation>
    <scope>NUCLEOTIDE SEQUENCE</scope>
    <source>
        <strain evidence="7">Expedition CK06-06</strain>
    </source>
</reference>
<feature type="non-terminal residue" evidence="7">
    <location>
        <position position="1"/>
    </location>
</feature>
<dbReference type="Pfam" id="PF12679">
    <property type="entry name" value="ABC2_membrane_2"/>
    <property type="match status" value="1"/>
</dbReference>
<dbReference type="AlphaFoldDB" id="X1B7G5"/>
<dbReference type="GO" id="GO:0005886">
    <property type="term" value="C:plasma membrane"/>
    <property type="evidence" value="ECO:0007669"/>
    <property type="project" value="UniProtKB-SubCell"/>
</dbReference>
<name>X1B7G5_9ZZZZ</name>
<accession>X1B7G5</accession>
<evidence type="ECO:0000256" key="2">
    <source>
        <dbReference type="ARBA" id="ARBA00022475"/>
    </source>
</evidence>
<dbReference type="InterPro" id="IPR051449">
    <property type="entry name" value="ABC-2_transporter_component"/>
</dbReference>
<feature type="transmembrane region" description="Helical" evidence="6">
    <location>
        <begin position="34"/>
        <end position="55"/>
    </location>
</feature>
<evidence type="ECO:0000313" key="7">
    <source>
        <dbReference type="EMBL" id="GAG80068.1"/>
    </source>
</evidence>
<comment type="caution">
    <text evidence="7">The sequence shown here is derived from an EMBL/GenBank/DDBJ whole genome shotgun (WGS) entry which is preliminary data.</text>
</comment>
<comment type="subcellular location">
    <subcellularLocation>
        <location evidence="1">Cell membrane</location>
        <topology evidence="1">Multi-pass membrane protein</topology>
    </subcellularLocation>
</comment>
<dbReference type="EMBL" id="BART01011046">
    <property type="protein sequence ID" value="GAG80068.1"/>
    <property type="molecule type" value="Genomic_DNA"/>
</dbReference>
<sequence>LITMRLFAEEKKTGTVELLFTYPISDRGAVLGKFTAGVTVLALLLAATLPAMVLLEAFTNPPWPTIMAGYLGLLLTCSAFVSLGLFASSLTQNQIIAAAIAFGALLLLWIIGWAETLVGPTLGSFLKYLSLLTHFDSFARGILDSRDVFFYLLFTLFFLFTTLRILESRHWRG</sequence>
<evidence type="ECO:0000256" key="6">
    <source>
        <dbReference type="SAM" id="Phobius"/>
    </source>
</evidence>
<dbReference type="PANTHER" id="PTHR30294:SF29">
    <property type="entry name" value="MULTIDRUG ABC TRANSPORTER PERMEASE YBHS-RELATED"/>
    <property type="match status" value="1"/>
</dbReference>
<feature type="transmembrane region" description="Helical" evidence="6">
    <location>
        <begin position="95"/>
        <end position="114"/>
    </location>
</feature>
<feature type="transmembrane region" description="Helical" evidence="6">
    <location>
        <begin position="67"/>
        <end position="88"/>
    </location>
</feature>
<evidence type="ECO:0000256" key="1">
    <source>
        <dbReference type="ARBA" id="ARBA00004651"/>
    </source>
</evidence>
<protein>
    <recommendedName>
        <fullName evidence="8">ABC-2 type transporter domain-containing protein</fullName>
    </recommendedName>
</protein>
<dbReference type="GO" id="GO:0140359">
    <property type="term" value="F:ABC-type transporter activity"/>
    <property type="evidence" value="ECO:0007669"/>
    <property type="project" value="InterPro"/>
</dbReference>
<evidence type="ECO:0000256" key="3">
    <source>
        <dbReference type="ARBA" id="ARBA00022692"/>
    </source>
</evidence>
<evidence type="ECO:0000256" key="4">
    <source>
        <dbReference type="ARBA" id="ARBA00022989"/>
    </source>
</evidence>
<organism evidence="7">
    <name type="scientific">marine sediment metagenome</name>
    <dbReference type="NCBI Taxonomy" id="412755"/>
    <lineage>
        <taxon>unclassified sequences</taxon>
        <taxon>metagenomes</taxon>
        <taxon>ecological metagenomes</taxon>
    </lineage>
</organism>
<keyword evidence="2" id="KW-1003">Cell membrane</keyword>